<dbReference type="Proteomes" id="UP000187429">
    <property type="component" value="Unassembled WGS sequence"/>
</dbReference>
<accession>A0A1R1YR24</accession>
<reference evidence="3" key="1">
    <citation type="submission" date="2017-01" db="EMBL/GenBank/DDBJ databases">
        <authorList>
            <person name="Wang Y."/>
            <person name="White M."/>
            <person name="Kvist S."/>
            <person name="Moncalvo J.-M."/>
        </authorList>
    </citation>
    <scope>NUCLEOTIDE SEQUENCE [LARGE SCALE GENOMIC DNA]</scope>
    <source>
        <strain evidence="3">ID-206-W2</strain>
    </source>
</reference>
<feature type="region of interest" description="Disordered" evidence="1">
    <location>
        <begin position="281"/>
        <end position="327"/>
    </location>
</feature>
<evidence type="ECO:0000256" key="1">
    <source>
        <dbReference type="SAM" id="MobiDB-lite"/>
    </source>
</evidence>
<dbReference type="EMBL" id="LSSM01000321">
    <property type="protein sequence ID" value="OMJ29310.1"/>
    <property type="molecule type" value="Genomic_DNA"/>
</dbReference>
<gene>
    <name evidence="2" type="ORF">AYI69_g1191</name>
</gene>
<dbReference type="AlphaFoldDB" id="A0A1R1YR24"/>
<comment type="caution">
    <text evidence="2">The sequence shown here is derived from an EMBL/GenBank/DDBJ whole genome shotgun (WGS) entry which is preliminary data.</text>
</comment>
<dbReference type="OrthoDB" id="5590049at2759"/>
<feature type="region of interest" description="Disordered" evidence="1">
    <location>
        <begin position="375"/>
        <end position="398"/>
    </location>
</feature>
<proteinExistence type="predicted"/>
<name>A0A1R1YR24_9FUNG</name>
<feature type="compositionally biased region" description="Polar residues" evidence="1">
    <location>
        <begin position="281"/>
        <end position="312"/>
    </location>
</feature>
<keyword evidence="3" id="KW-1185">Reference proteome</keyword>
<protein>
    <submittedName>
        <fullName evidence="2">Uncharacterized protein</fullName>
    </submittedName>
</protein>
<feature type="region of interest" description="Disordered" evidence="1">
    <location>
        <begin position="207"/>
        <end position="246"/>
    </location>
</feature>
<feature type="compositionally biased region" description="Polar residues" evidence="1">
    <location>
        <begin position="209"/>
        <end position="246"/>
    </location>
</feature>
<organism evidence="2 3">
    <name type="scientific">Smittium culicis</name>
    <dbReference type="NCBI Taxonomy" id="133412"/>
    <lineage>
        <taxon>Eukaryota</taxon>
        <taxon>Fungi</taxon>
        <taxon>Fungi incertae sedis</taxon>
        <taxon>Zoopagomycota</taxon>
        <taxon>Kickxellomycotina</taxon>
        <taxon>Harpellomycetes</taxon>
        <taxon>Harpellales</taxon>
        <taxon>Legeriomycetaceae</taxon>
        <taxon>Smittium</taxon>
    </lineage>
</organism>
<evidence type="ECO:0000313" key="2">
    <source>
        <dbReference type="EMBL" id="OMJ29310.1"/>
    </source>
</evidence>
<evidence type="ECO:0000313" key="3">
    <source>
        <dbReference type="Proteomes" id="UP000187429"/>
    </source>
</evidence>
<feature type="compositionally biased region" description="Low complexity" evidence="1">
    <location>
        <begin position="313"/>
        <end position="327"/>
    </location>
</feature>
<sequence>MSTPRFCFFTYLASGFDVLIFNFDDPFKIPTSPMYCLSVPTEFLPENTVNPSLSEGTFSINQLLIRDFNENTKLLIALTDTGHAFLWDIDHLTKPPLALIFYFYKFYKIQKKKNSRNSESTWGCDSEPTSGLLAFSTNESIVSIFEIYPILFKGWGIKFINPESIDEINSSEEKPPSSHRSDSNFRSEFPMFFNRLLSQFRSIRHQRRNVTNINSEPSPQRSTATRNSQVPPQPSSQNLPSDNISNPSIFILSDDDLIQTNSHHSSITDNATQNEQYDTFDSSYLSENNPDMLYSNNNSSLDDISHGHFTNPSLSPSSHSQSRNDSQSIINSDEIEFNNLGDSSSLHLPDDEFISDSASDGLSILHSSDSDSFFNQPMSHLPSDLQNSNPENIPHTSLSLLDYDGNMSGSFASPSSSFERYAQSTVDMPNWLNPEINPSIYQSDPSENYSIDSFYQSDLNSNSSLNSLDTNSSQGFQGLNSEYVVSDELENSNYSSLNDSAEIQNNNSNISFTNENTLQAQSSFDNIISNDNSNPATSQSGQSSRTLVRMLENLSQNYLERVNELENRNSIIDQSINMNSTTISSQENVDAAINLAQTPSIPYPVIYSDEWADVSDPSRLSGTIPSHIMHDLSNDNSEFSYSRHSENDLSQDNDYYDYLEGDISLNDDYIEDDFYGDEDDDGFISDSVNSDPLHFSVESLYNTNAELNSRSLSDPNEIDLELNSVHNSLDINFSDIFGSAYPANGTPFHRRLRRRLSHNTNSQYAINTLEEIVRSGIINSDNDSFDNLDDSDAYSISSIPETSNSNNIPNEKKHKVKQPIDPLLAIYSSKNHLYLINTENTSNPVVSCLERIVTRVDSRHDFELANFDRLSFIEVKKFLFKYYHFKVFVLNCAMTEEAENKFSLAQL</sequence>